<sequence length="359" mass="40163">MPLIADFLSPSAKTVTTPEPVSTIMEFMMILTWACLSETPYYSKNLLFATFFTSLQVMAEIAGEASLEFAPGLLDVVQSVVPPTIEFFKSLPTAELSQWGVYAIVLKKPGCSPKLYIGSGTSSRGVHDRLNQYSQYRANILPVGVKAAFDDGFSITHQGVLCRIPMPTPACAPLNRLLIRALEATFGFLFWAMGPQKEYPGMDKVCLWDRATIEYEGLCSHSSLTEWVHDDFNLTAEELEAHAAERKKTQRKNRSMNDSNRHYRQMATNYDAYTTAVSERVSRYRAKNPGRHTANQAKSRAIALAEKKYYCNDCELALSKKPTLLAHYKTAKHKKNVRHLKAIAATHSSPRRSGNHETG</sequence>
<evidence type="ECO:0000313" key="3">
    <source>
        <dbReference type="Proteomes" id="UP000760494"/>
    </source>
</evidence>
<dbReference type="Gene3D" id="3.30.160.60">
    <property type="entry name" value="Classic Zinc Finger"/>
    <property type="match status" value="1"/>
</dbReference>
<organism evidence="2 3">
    <name type="scientific">Fusarium fujikuroi</name>
    <name type="common">Bakanae and foot rot disease fungus</name>
    <name type="synonym">Gibberella fujikuroi</name>
    <dbReference type="NCBI Taxonomy" id="5127"/>
    <lineage>
        <taxon>Eukaryota</taxon>
        <taxon>Fungi</taxon>
        <taxon>Dikarya</taxon>
        <taxon>Ascomycota</taxon>
        <taxon>Pezizomycotina</taxon>
        <taxon>Sordariomycetes</taxon>
        <taxon>Hypocreomycetidae</taxon>
        <taxon>Hypocreales</taxon>
        <taxon>Nectriaceae</taxon>
        <taxon>Fusarium</taxon>
        <taxon>Fusarium fujikuroi species complex</taxon>
    </lineage>
</organism>
<name>A0A2H3RF99_FUSFU</name>
<keyword evidence="1" id="KW-0862">Zinc</keyword>
<dbReference type="GO" id="GO:0008270">
    <property type="term" value="F:zinc ion binding"/>
    <property type="evidence" value="ECO:0007669"/>
    <property type="project" value="UniProtKB-KW"/>
</dbReference>
<dbReference type="AlphaFoldDB" id="A0A2H3RF99"/>
<comment type="caution">
    <text evidence="2">The sequence shown here is derived from an EMBL/GenBank/DDBJ whole genome shotgun (WGS) entry which is preliminary data.</text>
</comment>
<keyword evidence="1" id="KW-0863">Zinc-finger</keyword>
<gene>
    <name evidence="2" type="ORF">C2S_8144</name>
</gene>
<dbReference type="InterPro" id="IPR003604">
    <property type="entry name" value="Matrin/U1-like-C_Znf_C2H2"/>
</dbReference>
<reference evidence="2" key="1">
    <citation type="submission" date="2019-05" db="EMBL/GenBank/DDBJ databases">
        <authorList>
            <person name="Piombo E."/>
        </authorList>
    </citation>
    <scope>NUCLEOTIDE SEQUENCE</scope>
    <source>
        <strain evidence="2">C2S</strain>
    </source>
</reference>
<dbReference type="PROSITE" id="PS00028">
    <property type="entry name" value="ZINC_FINGER_C2H2_1"/>
    <property type="match status" value="1"/>
</dbReference>
<protein>
    <submittedName>
        <fullName evidence="2">Uncharacterized protein</fullName>
    </submittedName>
</protein>
<dbReference type="EMBL" id="CABFJX010000301">
    <property type="protein sequence ID" value="VTT70734.1"/>
    <property type="molecule type" value="Genomic_DNA"/>
</dbReference>
<proteinExistence type="predicted"/>
<dbReference type="SUPFAM" id="SSF57667">
    <property type="entry name" value="beta-beta-alpha zinc fingers"/>
    <property type="match status" value="1"/>
</dbReference>
<dbReference type="InterPro" id="IPR036236">
    <property type="entry name" value="Znf_C2H2_sf"/>
</dbReference>
<accession>A0A2H3RF99</accession>
<dbReference type="Proteomes" id="UP000760494">
    <property type="component" value="Unassembled WGS sequence"/>
</dbReference>
<keyword evidence="1" id="KW-0479">Metal-binding</keyword>
<evidence type="ECO:0000256" key="1">
    <source>
        <dbReference type="ARBA" id="ARBA00022771"/>
    </source>
</evidence>
<evidence type="ECO:0000313" key="2">
    <source>
        <dbReference type="EMBL" id="VTT70734.1"/>
    </source>
</evidence>
<dbReference type="GO" id="GO:0003676">
    <property type="term" value="F:nucleic acid binding"/>
    <property type="evidence" value="ECO:0007669"/>
    <property type="project" value="InterPro"/>
</dbReference>
<dbReference type="SMART" id="SM00451">
    <property type="entry name" value="ZnF_U1"/>
    <property type="match status" value="1"/>
</dbReference>
<dbReference type="InterPro" id="IPR013087">
    <property type="entry name" value="Znf_C2H2_type"/>
</dbReference>